<feature type="compositionally biased region" description="Polar residues" evidence="1">
    <location>
        <begin position="77"/>
        <end position="94"/>
    </location>
</feature>
<accession>A0A4C1T9H6</accession>
<sequence length="133" mass="14661">MYSPEGTGIECSPQHSLNAQRQRQAAQNLMTSSINEQQLQMLTSGEYLLRQMRMRKNSFDGNITGNSSPHRRVLQSAAPTQIQSPTTPTAPDDQSSPLRRSSSFSARVAATQRAADPIIKIFIHLLQHATVTA</sequence>
<feature type="compositionally biased region" description="Polar residues" evidence="1">
    <location>
        <begin position="59"/>
        <end position="68"/>
    </location>
</feature>
<evidence type="ECO:0000256" key="1">
    <source>
        <dbReference type="SAM" id="MobiDB-lite"/>
    </source>
</evidence>
<evidence type="ECO:0000313" key="3">
    <source>
        <dbReference type="Proteomes" id="UP000299102"/>
    </source>
</evidence>
<reference evidence="2 3" key="1">
    <citation type="journal article" date="2019" name="Commun. Biol.">
        <title>The bagworm genome reveals a unique fibroin gene that provides high tensile strength.</title>
        <authorList>
            <person name="Kono N."/>
            <person name="Nakamura H."/>
            <person name="Ohtoshi R."/>
            <person name="Tomita M."/>
            <person name="Numata K."/>
            <person name="Arakawa K."/>
        </authorList>
    </citation>
    <scope>NUCLEOTIDE SEQUENCE [LARGE SCALE GENOMIC DNA]</scope>
</reference>
<feature type="compositionally biased region" description="Low complexity" evidence="1">
    <location>
        <begin position="95"/>
        <end position="106"/>
    </location>
</feature>
<dbReference type="EMBL" id="BGZK01004765">
    <property type="protein sequence ID" value="GBP10786.1"/>
    <property type="molecule type" value="Genomic_DNA"/>
</dbReference>
<comment type="caution">
    <text evidence="2">The sequence shown here is derived from an EMBL/GenBank/DDBJ whole genome shotgun (WGS) entry which is preliminary data.</text>
</comment>
<evidence type="ECO:0000313" key="2">
    <source>
        <dbReference type="EMBL" id="GBP10786.1"/>
    </source>
</evidence>
<organism evidence="2 3">
    <name type="scientific">Eumeta variegata</name>
    <name type="common">Bagworm moth</name>
    <name type="synonym">Eumeta japonica</name>
    <dbReference type="NCBI Taxonomy" id="151549"/>
    <lineage>
        <taxon>Eukaryota</taxon>
        <taxon>Metazoa</taxon>
        <taxon>Ecdysozoa</taxon>
        <taxon>Arthropoda</taxon>
        <taxon>Hexapoda</taxon>
        <taxon>Insecta</taxon>
        <taxon>Pterygota</taxon>
        <taxon>Neoptera</taxon>
        <taxon>Endopterygota</taxon>
        <taxon>Lepidoptera</taxon>
        <taxon>Glossata</taxon>
        <taxon>Ditrysia</taxon>
        <taxon>Tineoidea</taxon>
        <taxon>Psychidae</taxon>
        <taxon>Oiketicinae</taxon>
        <taxon>Eumeta</taxon>
    </lineage>
</organism>
<feature type="region of interest" description="Disordered" evidence="1">
    <location>
        <begin position="58"/>
        <end position="106"/>
    </location>
</feature>
<protein>
    <submittedName>
        <fullName evidence="2">Uncharacterized protein</fullName>
    </submittedName>
</protein>
<gene>
    <name evidence="2" type="ORF">EVAR_73793_1</name>
</gene>
<dbReference type="Proteomes" id="UP000299102">
    <property type="component" value="Unassembled WGS sequence"/>
</dbReference>
<proteinExistence type="predicted"/>
<dbReference type="AlphaFoldDB" id="A0A4C1T9H6"/>
<keyword evidence="3" id="KW-1185">Reference proteome</keyword>
<name>A0A4C1T9H6_EUMVA</name>